<dbReference type="GO" id="GO:0009289">
    <property type="term" value="C:pilus"/>
    <property type="evidence" value="ECO:0007669"/>
    <property type="project" value="UniProtKB-SubCell"/>
</dbReference>
<dbReference type="InterPro" id="IPR036937">
    <property type="entry name" value="Adhesion_dom_fimbrial_sf"/>
</dbReference>
<sequence length="183" mass="18480">MKSFAISAVAAAALGLVSAGAHADSGTIQFNGELIAGTCDTDVDGGGSADGTVKLPAVQTRDLTGASGKITGGDTSYKVILKNCTAITGFSKALVFYQAGATVDPVDGRLIVQPGGAENVKIELLNQDGTQIKAGYATDLQNSKAVDISSGGATLWYIARYYATGQTTAGAANSSVVYSVAYQ</sequence>
<gene>
    <name evidence="6" type="primary">fimA</name>
    <name evidence="6" type="ORF">BRPE64_BCDS04950</name>
</gene>
<reference evidence="6 7" key="1">
    <citation type="journal article" date="2013" name="Genome Announc.">
        <title>Complete Genome Sequence of Burkholderia sp. Strain RPE64, Bacterial Symbiont of the Bean Bug Riptortus pedestris.</title>
        <authorList>
            <person name="Shibata T.F."/>
            <person name="Maeda T."/>
            <person name="Nikoh N."/>
            <person name="Yamaguchi K."/>
            <person name="Oshima K."/>
            <person name="Hattori M."/>
            <person name="Nishiyama T."/>
            <person name="Hasebe M."/>
            <person name="Fukatsu T."/>
            <person name="Kikuchi Y."/>
            <person name="Shigenobu S."/>
        </authorList>
    </citation>
    <scope>NUCLEOTIDE SEQUENCE [LARGE SCALE GENOMIC DNA]</scope>
</reference>
<dbReference type="KEGG" id="buo:BRPE64_BCDS04950"/>
<evidence type="ECO:0000256" key="2">
    <source>
        <dbReference type="ARBA" id="ARBA00006671"/>
    </source>
</evidence>
<dbReference type="OrthoDB" id="8656135at2"/>
<dbReference type="AlphaFoldDB" id="R4WZX4"/>
<keyword evidence="7" id="KW-1185">Reference proteome</keyword>
<evidence type="ECO:0000313" key="6">
    <source>
        <dbReference type="EMBL" id="BAN25156.1"/>
    </source>
</evidence>
<evidence type="ECO:0000313" key="7">
    <source>
        <dbReference type="Proteomes" id="UP000013966"/>
    </source>
</evidence>
<dbReference type="Proteomes" id="UP000013966">
    <property type="component" value="Chromosome 2"/>
</dbReference>
<protein>
    <submittedName>
        <fullName evidence="6">Major type 1 subunit fimbrin</fullName>
    </submittedName>
</protein>
<proteinExistence type="inferred from homology"/>
<dbReference type="PANTHER" id="PTHR33420:SF3">
    <property type="entry name" value="FIMBRIAL SUBUNIT ELFA"/>
    <property type="match status" value="1"/>
</dbReference>
<evidence type="ECO:0000256" key="3">
    <source>
        <dbReference type="ARBA" id="ARBA00022729"/>
    </source>
</evidence>
<accession>R4WZX4</accession>
<dbReference type="Gene3D" id="2.60.40.1090">
    <property type="entry name" value="Fimbrial-type adhesion domain"/>
    <property type="match status" value="1"/>
</dbReference>
<dbReference type="EMBL" id="AP013059">
    <property type="protein sequence ID" value="BAN25156.1"/>
    <property type="molecule type" value="Genomic_DNA"/>
</dbReference>
<keyword evidence="3 5" id="KW-0732">Signal</keyword>
<evidence type="ECO:0000256" key="1">
    <source>
        <dbReference type="ARBA" id="ARBA00004561"/>
    </source>
</evidence>
<dbReference type="Pfam" id="PF16970">
    <property type="entry name" value="FimA"/>
    <property type="match status" value="1"/>
</dbReference>
<dbReference type="InterPro" id="IPR050263">
    <property type="entry name" value="Bact_Fimbrial_Adh_Pro"/>
</dbReference>
<dbReference type="GO" id="GO:0043709">
    <property type="term" value="P:cell adhesion involved in single-species biofilm formation"/>
    <property type="evidence" value="ECO:0007669"/>
    <property type="project" value="TreeGrafter"/>
</dbReference>
<dbReference type="HOGENOM" id="CLU_088965_0_3_4"/>
<dbReference type="PATRIC" id="fig|758793.3.peg.3401"/>
<dbReference type="SUPFAM" id="SSF49401">
    <property type="entry name" value="Bacterial adhesins"/>
    <property type="match status" value="1"/>
</dbReference>
<name>R4WZX4_9BURK</name>
<reference evidence="6 7" key="2">
    <citation type="journal article" date="2018" name="Int. J. Syst. Evol. Microbiol.">
        <title>Burkholderia insecticola sp. nov., a gut symbiotic bacterium of the bean bug Riptortus pedestris.</title>
        <authorList>
            <person name="Takeshita K."/>
            <person name="Tamaki H."/>
            <person name="Ohbayashi T."/>
            <person name="Meng X.-Y."/>
            <person name="Sone T."/>
            <person name="Mitani Y."/>
            <person name="Peeters C."/>
            <person name="Kikuchi Y."/>
            <person name="Vandamme P."/>
        </authorList>
    </citation>
    <scope>NUCLEOTIDE SEQUENCE [LARGE SCALE GENOMIC DNA]</scope>
    <source>
        <strain evidence="6">RPE64</strain>
    </source>
</reference>
<comment type="subcellular location">
    <subcellularLocation>
        <location evidence="1">Fimbrium</location>
    </subcellularLocation>
</comment>
<dbReference type="PANTHER" id="PTHR33420">
    <property type="entry name" value="FIMBRIAL SUBUNIT ELFA-RELATED"/>
    <property type="match status" value="1"/>
</dbReference>
<dbReference type="RefSeq" id="WP_016354587.1">
    <property type="nucleotide sequence ID" value="NC_021294.1"/>
</dbReference>
<organism evidence="6 7">
    <name type="scientific">Caballeronia insecticola</name>
    <dbReference type="NCBI Taxonomy" id="758793"/>
    <lineage>
        <taxon>Bacteria</taxon>
        <taxon>Pseudomonadati</taxon>
        <taxon>Pseudomonadota</taxon>
        <taxon>Betaproteobacteria</taxon>
        <taxon>Burkholderiales</taxon>
        <taxon>Burkholderiaceae</taxon>
        <taxon>Caballeronia</taxon>
    </lineage>
</organism>
<dbReference type="STRING" id="758793.BRPE64_BCDS04950"/>
<comment type="similarity">
    <text evidence="2">Belongs to the fimbrial protein family.</text>
</comment>
<dbReference type="InterPro" id="IPR008966">
    <property type="entry name" value="Adhesion_dom_sf"/>
</dbReference>
<evidence type="ECO:0000256" key="4">
    <source>
        <dbReference type="ARBA" id="ARBA00023263"/>
    </source>
</evidence>
<feature type="signal peptide" evidence="5">
    <location>
        <begin position="1"/>
        <end position="23"/>
    </location>
</feature>
<evidence type="ECO:0000256" key="5">
    <source>
        <dbReference type="SAM" id="SignalP"/>
    </source>
</evidence>
<dbReference type="InterPro" id="IPR039458">
    <property type="entry name" value="FimA-like"/>
</dbReference>
<keyword evidence="4" id="KW-0281">Fimbrium</keyword>
<feature type="chain" id="PRO_5004381143" evidence="5">
    <location>
        <begin position="24"/>
        <end position="183"/>
    </location>
</feature>